<evidence type="ECO:0000313" key="2">
    <source>
        <dbReference type="Proteomes" id="UP000252079"/>
    </source>
</evidence>
<sequence length="58" mass="6466">MAIVFSYDENHAMVIFRQDHAFDLSKPASGNPYLNREVLNDAVSHVYALMVLKSGVSP</sequence>
<gene>
    <name evidence="1" type="ORF">SAMEA23995918_02241</name>
</gene>
<dbReference type="RefSeq" id="WP_177951782.1">
    <property type="nucleotide sequence ID" value="NZ_UFBM01000012.1"/>
</dbReference>
<dbReference type="EMBL" id="UFBM01000012">
    <property type="protein sequence ID" value="SSF74078.1"/>
    <property type="molecule type" value="Genomic_DNA"/>
</dbReference>
<protein>
    <submittedName>
        <fullName evidence="1">Uncharacterized protein</fullName>
    </submittedName>
</protein>
<reference evidence="1 2" key="1">
    <citation type="submission" date="2018-07" db="EMBL/GenBank/DDBJ databases">
        <authorList>
            <consortium name="Pathogen Informatics"/>
        </authorList>
    </citation>
    <scope>NUCLEOTIDE SEQUENCE [LARGE SCALE GENOMIC DNA]</scope>
    <source>
        <strain evidence="1 2">4300STDY6636950</strain>
    </source>
</reference>
<name>A0ABD7N1L4_9ENTR</name>
<comment type="caution">
    <text evidence="1">The sequence shown here is derived from an EMBL/GenBank/DDBJ whole genome shotgun (WGS) entry which is preliminary data.</text>
</comment>
<accession>A0ABD7N1L4</accession>
<proteinExistence type="predicted"/>
<dbReference type="AlphaFoldDB" id="A0ABD7N1L4"/>
<organism evidence="1 2">
    <name type="scientific">Klebsiella quasipneumoniae</name>
    <dbReference type="NCBI Taxonomy" id="1463165"/>
    <lineage>
        <taxon>Bacteria</taxon>
        <taxon>Pseudomonadati</taxon>
        <taxon>Pseudomonadota</taxon>
        <taxon>Gammaproteobacteria</taxon>
        <taxon>Enterobacterales</taxon>
        <taxon>Enterobacteriaceae</taxon>
        <taxon>Klebsiella/Raoultella group</taxon>
        <taxon>Klebsiella</taxon>
        <taxon>Klebsiella pneumoniae complex</taxon>
    </lineage>
</organism>
<evidence type="ECO:0000313" key="1">
    <source>
        <dbReference type="EMBL" id="SSF74078.1"/>
    </source>
</evidence>
<dbReference type="Proteomes" id="UP000252079">
    <property type="component" value="Unassembled WGS sequence"/>
</dbReference>